<evidence type="ECO:0000313" key="5">
    <source>
        <dbReference type="EMBL" id="KAK5170445.1"/>
    </source>
</evidence>
<dbReference type="InterPro" id="IPR032675">
    <property type="entry name" value="LRR_dom_sf"/>
</dbReference>
<feature type="compositionally biased region" description="Polar residues" evidence="4">
    <location>
        <begin position="1"/>
        <end position="29"/>
    </location>
</feature>
<keyword evidence="6" id="KW-1185">Reference proteome</keyword>
<evidence type="ECO:0000313" key="6">
    <source>
        <dbReference type="Proteomes" id="UP001337655"/>
    </source>
</evidence>
<organism evidence="5 6">
    <name type="scientific">Saxophila tyrrhenica</name>
    <dbReference type="NCBI Taxonomy" id="1690608"/>
    <lineage>
        <taxon>Eukaryota</taxon>
        <taxon>Fungi</taxon>
        <taxon>Dikarya</taxon>
        <taxon>Ascomycota</taxon>
        <taxon>Pezizomycotina</taxon>
        <taxon>Dothideomycetes</taxon>
        <taxon>Dothideomycetidae</taxon>
        <taxon>Mycosphaerellales</taxon>
        <taxon>Extremaceae</taxon>
        <taxon>Saxophila</taxon>
    </lineage>
</organism>
<feature type="compositionally biased region" description="Polar residues" evidence="4">
    <location>
        <begin position="286"/>
        <end position="311"/>
    </location>
</feature>
<dbReference type="RefSeq" id="XP_064659643.1">
    <property type="nucleotide sequence ID" value="XM_064802282.1"/>
</dbReference>
<dbReference type="GeneID" id="89926377"/>
<dbReference type="PANTHER" id="PTHR45690">
    <property type="entry name" value="NACHT, LRR AND PYD DOMAINS-CONTAINING PROTEIN 12"/>
    <property type="match status" value="1"/>
</dbReference>
<feature type="compositionally biased region" description="Polar residues" evidence="4">
    <location>
        <begin position="216"/>
        <end position="227"/>
    </location>
</feature>
<evidence type="ECO:0000256" key="2">
    <source>
        <dbReference type="ARBA" id="ARBA00022490"/>
    </source>
</evidence>
<feature type="compositionally biased region" description="Polar residues" evidence="4">
    <location>
        <begin position="265"/>
        <end position="278"/>
    </location>
</feature>
<comment type="subcellular location">
    <subcellularLocation>
        <location evidence="1">Cytoplasm</location>
    </subcellularLocation>
</comment>
<dbReference type="InterPro" id="IPR050637">
    <property type="entry name" value="NLRP_innate_immun_reg"/>
</dbReference>
<name>A0AAV9PF51_9PEZI</name>
<dbReference type="EMBL" id="JAVRRT010000007">
    <property type="protein sequence ID" value="KAK5170445.1"/>
    <property type="molecule type" value="Genomic_DNA"/>
</dbReference>
<protein>
    <submittedName>
        <fullName evidence="5">Microtubules assembly and stabilization protein</fullName>
    </submittedName>
</protein>
<reference evidence="5 6" key="1">
    <citation type="submission" date="2023-08" db="EMBL/GenBank/DDBJ databases">
        <title>Black Yeasts Isolated from many extreme environments.</title>
        <authorList>
            <person name="Coleine C."/>
            <person name="Stajich J.E."/>
            <person name="Selbmann L."/>
        </authorList>
    </citation>
    <scope>NUCLEOTIDE SEQUENCE [LARGE SCALE GENOMIC DNA]</scope>
    <source>
        <strain evidence="5 6">CCFEE 5935</strain>
    </source>
</reference>
<dbReference type="GO" id="GO:0005737">
    <property type="term" value="C:cytoplasm"/>
    <property type="evidence" value="ECO:0007669"/>
    <property type="project" value="UniProtKB-SubCell"/>
</dbReference>
<evidence type="ECO:0000256" key="4">
    <source>
        <dbReference type="SAM" id="MobiDB-lite"/>
    </source>
</evidence>
<feature type="compositionally biased region" description="Polar residues" evidence="4">
    <location>
        <begin position="339"/>
        <end position="350"/>
    </location>
</feature>
<feature type="region of interest" description="Disordered" evidence="4">
    <location>
        <begin position="1"/>
        <end position="94"/>
    </location>
</feature>
<feature type="compositionally biased region" description="Basic and acidic residues" evidence="4">
    <location>
        <begin position="484"/>
        <end position="502"/>
    </location>
</feature>
<feature type="compositionally biased region" description="Polar residues" evidence="4">
    <location>
        <begin position="1107"/>
        <end position="1117"/>
    </location>
</feature>
<feature type="region of interest" description="Disordered" evidence="4">
    <location>
        <begin position="1190"/>
        <end position="1256"/>
    </location>
</feature>
<feature type="compositionally biased region" description="Basic and acidic residues" evidence="4">
    <location>
        <begin position="1295"/>
        <end position="1308"/>
    </location>
</feature>
<dbReference type="PANTHER" id="PTHR45690:SF19">
    <property type="entry name" value="NACHT, LRR AND PYD DOMAINS-CONTAINING PROTEIN 3"/>
    <property type="match status" value="1"/>
</dbReference>
<evidence type="ECO:0000256" key="3">
    <source>
        <dbReference type="ARBA" id="ARBA00022737"/>
    </source>
</evidence>
<feature type="region of interest" description="Disordered" evidence="4">
    <location>
        <begin position="1283"/>
        <end position="1308"/>
    </location>
</feature>
<feature type="compositionally biased region" description="Pro residues" evidence="4">
    <location>
        <begin position="55"/>
        <end position="75"/>
    </location>
</feature>
<gene>
    <name evidence="5" type="primary">MHP1</name>
    <name evidence="5" type="ORF">LTR77_005033</name>
</gene>
<accession>A0AAV9PF51</accession>
<dbReference type="Gene3D" id="3.80.10.10">
    <property type="entry name" value="Ribonuclease Inhibitor"/>
    <property type="match status" value="2"/>
</dbReference>
<keyword evidence="2" id="KW-0963">Cytoplasm</keyword>
<feature type="compositionally biased region" description="Polar residues" evidence="4">
    <location>
        <begin position="1244"/>
        <end position="1256"/>
    </location>
</feature>
<comment type="caution">
    <text evidence="5">The sequence shown here is derived from an EMBL/GenBank/DDBJ whole genome shotgun (WGS) entry which is preliminary data.</text>
</comment>
<evidence type="ECO:0000256" key="1">
    <source>
        <dbReference type="ARBA" id="ARBA00004496"/>
    </source>
</evidence>
<feature type="compositionally biased region" description="Polar residues" evidence="4">
    <location>
        <begin position="1205"/>
        <end position="1223"/>
    </location>
</feature>
<dbReference type="Proteomes" id="UP001337655">
    <property type="component" value="Unassembled WGS sequence"/>
</dbReference>
<proteinExistence type="predicted"/>
<feature type="region of interest" description="Disordered" evidence="4">
    <location>
        <begin position="159"/>
        <end position="373"/>
    </location>
</feature>
<feature type="region of interest" description="Disordered" evidence="4">
    <location>
        <begin position="1100"/>
        <end position="1136"/>
    </location>
</feature>
<feature type="compositionally biased region" description="Polar residues" evidence="4">
    <location>
        <begin position="537"/>
        <end position="557"/>
    </location>
</feature>
<sequence length="1378" mass="150309">MLQGQNAAISASENDVNIRQQRILDSSNNARKRKPLPSRVGVANNLSGRDVEPQGCPPGTAPTPPQRAPPAPPSIPAASAPPETNGDQALLLDTASAARWRRQEAKPSNSRNSTLAKLHSRANSELVLQVKVMEEVHGVDVSWLHHPNKGIQYDVKYVTKHSKHKHSQSSPDVRRDVKATPSTSNGSEPRKPVQKVSSDLSKLPSPSNVTPPTPAQPSKDSTNAVPSTPTPPRDINKALPKRPSMLARNSSERVSQDGSSRKRSSWMNSLSSKFSTTPERPGPTPAQLSRQQSNTSVNGPQTPSPNSNPATPGSEAVEENEPYTPAKPKESSSSFFSSITRRLSSASQAGNIPKAQGTGGVCPRKVLNVDPNRERCLVPEMDPARLRRVSFCVDVEIAGGPRYIDEEEDDEDKMKRKKEFKMKERAEGEALKRPDALAEEKDEEGEPKLEAKANSKAAQSNEQKGKKPDENGNGANGMTEEERESAARKREKKQKSEAERKERKEKRRKRAEENGQIPVELMLDGKGGDGSSPPSDTANGSSTSLARTPTQPQPNATKQDRPTTDPARIYRRCCQLRESPILKRITEQLSRPTTTLPAEPGVVQCLDLTGSRLQLADVISLGDWLAVVPVKHLKLEDADLSDEGVRCVLAGLLAAKRPEPTKRKSLTPRHRQGIPSSSYTERAGVVEKITLKNNPRLTRVGWKHISLFLYMCRSLKTIDLSMNFFPDTLPPSAHVTPIKSPSSAPYGNAQDLDAAEALYKCLSERLGGRRLEELLMSECGLTSPQIRKVVDGAIVAGVSRLGLAGNSLDDEGLQHVLHYLRSGVCMALDVGGNDLRGKLNMIAEAINTQVDHPCWGLSLAGCNLDSASLKPLFAALVKLPNFRFIDLSHNRDLCLADNGLITLLRRYIGQMKDLKRVHLADVGMSPKQAIALADILPEGERLAHLSLLGNDKLTALANAKGEEEQEEACALYASLMASVRVSQTLICIDVDVPAPDNSEVVKALAKQIVAYSLRNMEQFAIAEATGGAPSTTNATTVLAGPHGGERAVREISVPDVLLHLVGHVEGSSENHDRDPPAPDEDYIIGGAGVVKALQYVLGEKETESRRASNAPTPSGTMTPIDRPGSSAGLVDQGKAKKMSKNLLGSARQLRARLQPALAKEAIGGDDMAYRRLLGLDQTLQSMITRFEEEYPETRISAPSAAGGPSETSSLTDQSTNQLATIKSNDPLAPASDDEQDDLDELTSVRPTVSRHNSDVSLASRALSMEEGRLHRIGQQLRREVIDSPRSTEGGADWAPWRKPEQSEQEAERFKKFREKIEGTSGEEIRKIIEKEEGWDGLLRKIGGTYEDLRKLQEQDPEAWEQFKVAQERAREHMKTSER</sequence>
<keyword evidence="3" id="KW-0677">Repeat</keyword>
<dbReference type="SUPFAM" id="SSF52047">
    <property type="entry name" value="RNI-like"/>
    <property type="match status" value="1"/>
</dbReference>
<feature type="compositionally biased region" description="Basic and acidic residues" evidence="4">
    <location>
        <begin position="421"/>
        <end position="439"/>
    </location>
</feature>
<feature type="compositionally biased region" description="Acidic residues" evidence="4">
    <location>
        <begin position="1231"/>
        <end position="1240"/>
    </location>
</feature>
<feature type="compositionally biased region" description="Polar residues" evidence="4">
    <location>
        <begin position="195"/>
        <end position="208"/>
    </location>
</feature>
<feature type="region of interest" description="Disordered" evidence="4">
    <location>
        <begin position="397"/>
        <end position="566"/>
    </location>
</feature>